<protein>
    <submittedName>
        <fullName evidence="1">Oidioi.mRNA.OKI2018_I69.chr1.g131.t1.cds</fullName>
    </submittedName>
</protein>
<proteinExistence type="predicted"/>
<reference evidence="1 2" key="1">
    <citation type="submission" date="2021-04" db="EMBL/GenBank/DDBJ databases">
        <authorList>
            <person name="Bliznina A."/>
        </authorList>
    </citation>
    <scope>NUCLEOTIDE SEQUENCE [LARGE SCALE GENOMIC DNA]</scope>
</reference>
<gene>
    <name evidence="1" type="ORF">OKIOD_LOCUS8896</name>
</gene>
<evidence type="ECO:0000313" key="2">
    <source>
        <dbReference type="Proteomes" id="UP001158576"/>
    </source>
</evidence>
<accession>A0ABN7SIW5</accession>
<sequence length="88" mass="9961">MSVNTKAVHPGTLKLIEDFVIEKERLKFLNRFVQFAKLVGKHFTTARTYEDISAFILEKSLTSANYAISKADILGTSESIRKLDTKKP</sequence>
<keyword evidence="2" id="KW-1185">Reference proteome</keyword>
<dbReference type="EMBL" id="OU015566">
    <property type="protein sequence ID" value="CAG5102073.1"/>
    <property type="molecule type" value="Genomic_DNA"/>
</dbReference>
<dbReference type="Proteomes" id="UP001158576">
    <property type="component" value="Chromosome 1"/>
</dbReference>
<name>A0ABN7SIW5_OIKDI</name>
<organism evidence="1 2">
    <name type="scientific">Oikopleura dioica</name>
    <name type="common">Tunicate</name>
    <dbReference type="NCBI Taxonomy" id="34765"/>
    <lineage>
        <taxon>Eukaryota</taxon>
        <taxon>Metazoa</taxon>
        <taxon>Chordata</taxon>
        <taxon>Tunicata</taxon>
        <taxon>Appendicularia</taxon>
        <taxon>Copelata</taxon>
        <taxon>Oikopleuridae</taxon>
        <taxon>Oikopleura</taxon>
    </lineage>
</organism>
<evidence type="ECO:0000313" key="1">
    <source>
        <dbReference type="EMBL" id="CAG5102073.1"/>
    </source>
</evidence>